<dbReference type="STRING" id="1913578.LPB140_08100"/>
<evidence type="ECO:0000313" key="5">
    <source>
        <dbReference type="Proteomes" id="UP000242561"/>
    </source>
</evidence>
<keyword evidence="5" id="KW-1185">Reference proteome</keyword>
<reference evidence="4 5" key="1">
    <citation type="submission" date="2016-11" db="EMBL/GenBank/DDBJ databases">
        <title>Sphingorhabdus sp. LPB0140, isolated from marine environment.</title>
        <authorList>
            <person name="Kim E."/>
            <person name="Yi H."/>
        </authorList>
    </citation>
    <scope>NUCLEOTIDE SEQUENCE [LARGE SCALE GENOMIC DNA]</scope>
    <source>
        <strain evidence="4 5">LPB0140</strain>
    </source>
</reference>
<keyword evidence="3" id="KW-0143">Chaperone</keyword>
<dbReference type="EMBL" id="CP018154">
    <property type="protein sequence ID" value="APG63709.1"/>
    <property type="molecule type" value="Genomic_DNA"/>
</dbReference>
<dbReference type="Pfam" id="PF03937">
    <property type="entry name" value="Sdh5"/>
    <property type="match status" value="1"/>
</dbReference>
<dbReference type="Gene3D" id="1.10.150.250">
    <property type="entry name" value="Flavinator of succinate dehydrogenase"/>
    <property type="match status" value="1"/>
</dbReference>
<organism evidence="4 5">
    <name type="scientific">Sphingorhabdus lutea</name>
    <dbReference type="NCBI Taxonomy" id="1913578"/>
    <lineage>
        <taxon>Bacteria</taxon>
        <taxon>Pseudomonadati</taxon>
        <taxon>Pseudomonadota</taxon>
        <taxon>Alphaproteobacteria</taxon>
        <taxon>Sphingomonadales</taxon>
        <taxon>Sphingomonadaceae</taxon>
        <taxon>Sphingorhabdus</taxon>
    </lineage>
</organism>
<dbReference type="SUPFAM" id="SSF109910">
    <property type="entry name" value="YgfY-like"/>
    <property type="match status" value="1"/>
</dbReference>
<dbReference type="InterPro" id="IPR036714">
    <property type="entry name" value="SDH_sf"/>
</dbReference>
<dbReference type="PANTHER" id="PTHR12469:SF2">
    <property type="entry name" value="SUCCINATE DEHYDROGENASE ASSEMBLY FACTOR 2, MITOCHONDRIAL"/>
    <property type="match status" value="1"/>
</dbReference>
<dbReference type="Proteomes" id="UP000242561">
    <property type="component" value="Chromosome"/>
</dbReference>
<evidence type="ECO:0000256" key="3">
    <source>
        <dbReference type="ARBA" id="ARBA00023186"/>
    </source>
</evidence>
<dbReference type="InterPro" id="IPR005631">
    <property type="entry name" value="SDH"/>
</dbReference>
<accession>A0A1L3JF34</accession>
<evidence type="ECO:0000256" key="2">
    <source>
        <dbReference type="ARBA" id="ARBA00019418"/>
    </source>
</evidence>
<dbReference type="OrthoDB" id="9807264at2"/>
<dbReference type="RefSeq" id="WP_072560694.1">
    <property type="nucleotide sequence ID" value="NZ_CP018154.1"/>
</dbReference>
<evidence type="ECO:0000256" key="1">
    <source>
        <dbReference type="ARBA" id="ARBA00008571"/>
    </source>
</evidence>
<gene>
    <name evidence="4" type="ORF">LPB140_08100</name>
</gene>
<evidence type="ECO:0000313" key="4">
    <source>
        <dbReference type="EMBL" id="APG63709.1"/>
    </source>
</evidence>
<protein>
    <recommendedName>
        <fullName evidence="2">FAD assembly factor SdhE</fullName>
    </recommendedName>
</protein>
<sequence>MDQETRKKLHYRAWHRGTREADMMVGGFFDTYSSNWDADQITWFERLLMEQDVDIMGWAMGTINVPSSFEGDMMNLFKRLDFIKLVDELQNISKD</sequence>
<dbReference type="KEGG" id="sphl:LPB140_08100"/>
<dbReference type="GO" id="GO:0006099">
    <property type="term" value="P:tricarboxylic acid cycle"/>
    <property type="evidence" value="ECO:0007669"/>
    <property type="project" value="TreeGrafter"/>
</dbReference>
<name>A0A1L3JF34_9SPHN</name>
<comment type="similarity">
    <text evidence="1">Belongs to the SdhE FAD assembly factor family.</text>
</comment>
<dbReference type="AlphaFoldDB" id="A0A1L3JF34"/>
<dbReference type="PANTHER" id="PTHR12469">
    <property type="entry name" value="PROTEIN EMI5 HOMOLOG, MITOCHONDRIAL"/>
    <property type="match status" value="1"/>
</dbReference>
<proteinExistence type="inferred from homology"/>